<dbReference type="InterPro" id="IPR040174">
    <property type="entry name" value="RNLS"/>
</dbReference>
<dbReference type="InterPro" id="IPR002937">
    <property type="entry name" value="Amino_oxidase"/>
</dbReference>
<dbReference type="Pfam" id="PF01593">
    <property type="entry name" value="Amino_oxidase"/>
    <property type="match status" value="1"/>
</dbReference>
<accession>A0A4Z1A394</accession>
<protein>
    <submittedName>
        <fullName evidence="2">NAD(P)-binding Rossmann-like domain protein</fullName>
    </submittedName>
</protein>
<dbReference type="PANTHER" id="PTHR23357">
    <property type="entry name" value="RENALASE"/>
    <property type="match status" value="1"/>
</dbReference>
<reference evidence="2" key="1">
    <citation type="journal article" date="2019" name="PLoS Negl. Trop. Dis.">
        <title>Revisiting the worldwide diversity of Leptospira species in the environment.</title>
        <authorList>
            <person name="Vincent A.T."/>
            <person name="Schiettekatte O."/>
            <person name="Bourhy P."/>
            <person name="Veyrier F.J."/>
            <person name="Picardeau M."/>
        </authorList>
    </citation>
    <scope>NUCLEOTIDE SEQUENCE [LARGE SCALE GENOMIC DNA]</scope>
    <source>
        <strain evidence="2">201702451</strain>
    </source>
</reference>
<dbReference type="EMBL" id="RQGH01000015">
    <property type="protein sequence ID" value="TGL69065.1"/>
    <property type="molecule type" value="Genomic_DNA"/>
</dbReference>
<dbReference type="Gene3D" id="3.50.50.60">
    <property type="entry name" value="FAD/NAD(P)-binding domain"/>
    <property type="match status" value="1"/>
</dbReference>
<keyword evidence="3" id="KW-1185">Reference proteome</keyword>
<organism evidence="2 3">
    <name type="scientific">Leptospira jelokensis</name>
    <dbReference type="NCBI Taxonomy" id="2484931"/>
    <lineage>
        <taxon>Bacteria</taxon>
        <taxon>Pseudomonadati</taxon>
        <taxon>Spirochaetota</taxon>
        <taxon>Spirochaetia</taxon>
        <taxon>Leptospirales</taxon>
        <taxon>Leptospiraceae</taxon>
        <taxon>Leptospira</taxon>
    </lineage>
</organism>
<dbReference type="PANTHER" id="PTHR23357:SF1">
    <property type="entry name" value="RENALASE"/>
    <property type="match status" value="1"/>
</dbReference>
<proteinExistence type="predicted"/>
<dbReference type="RefSeq" id="WP_135641790.1">
    <property type="nucleotide sequence ID" value="NZ_RQGH01000015.1"/>
</dbReference>
<feature type="domain" description="Amine oxidase" evidence="1">
    <location>
        <begin position="99"/>
        <end position="257"/>
    </location>
</feature>
<evidence type="ECO:0000313" key="2">
    <source>
        <dbReference type="EMBL" id="TGL69065.1"/>
    </source>
</evidence>
<dbReference type="Proteomes" id="UP000297567">
    <property type="component" value="Unassembled WGS sequence"/>
</dbReference>
<evidence type="ECO:0000313" key="3">
    <source>
        <dbReference type="Proteomes" id="UP000297567"/>
    </source>
</evidence>
<dbReference type="InterPro" id="IPR036188">
    <property type="entry name" value="FAD/NAD-bd_sf"/>
</dbReference>
<sequence>MGELLPSKTETIVVGAGLTAASIAMMKPNVALYDKAREPGGRVSTKTSRVSGERFDIGATMFRDQLEVDWMGKISKYNVFEIWNTNGIKIETKPIYDTEHFYPILGMESVVKAMLNGNQTNQSMTLKSISRLGDGIWNLSFHSHLESQTKVITADHVILTLPIPQIIEIFNRSENHPYLDRWTKFLEPYNDYRKTLVSFFSWENWSPDLHAQGLSETSLIPISTILNRGEDWEYQSWESIKYPNHKTNGKGSSLLVQFSSLFSETHFDSWMESDKKPNAFYKELLTEGLKEKWLAPPPDEIWNHRWKFAQAQMPLLGREGTLKLDSDEFFEWKQLCKETGITVLGDWFFGSKLERIVGGVYFLTHNGLLGS</sequence>
<name>A0A4Z1A394_9LEPT</name>
<dbReference type="GO" id="GO:0005576">
    <property type="term" value="C:extracellular region"/>
    <property type="evidence" value="ECO:0007669"/>
    <property type="project" value="TreeGrafter"/>
</dbReference>
<dbReference type="SUPFAM" id="SSF51905">
    <property type="entry name" value="FAD/NAD(P)-binding domain"/>
    <property type="match status" value="1"/>
</dbReference>
<dbReference type="AlphaFoldDB" id="A0A4Z1A394"/>
<gene>
    <name evidence="2" type="ORF">EHQ62_08290</name>
</gene>
<evidence type="ECO:0000259" key="1">
    <source>
        <dbReference type="Pfam" id="PF01593"/>
    </source>
</evidence>
<dbReference type="Gene3D" id="3.90.660.10">
    <property type="match status" value="1"/>
</dbReference>
<comment type="caution">
    <text evidence="2">The sequence shown here is derived from an EMBL/GenBank/DDBJ whole genome shotgun (WGS) entry which is preliminary data.</text>
</comment>
<dbReference type="Pfam" id="PF13450">
    <property type="entry name" value="NAD_binding_8"/>
    <property type="match status" value="1"/>
</dbReference>
<dbReference type="GO" id="GO:0016651">
    <property type="term" value="F:oxidoreductase activity, acting on NAD(P)H"/>
    <property type="evidence" value="ECO:0007669"/>
    <property type="project" value="InterPro"/>
</dbReference>